<dbReference type="Proteomes" id="UP000827721">
    <property type="component" value="Unassembled WGS sequence"/>
</dbReference>
<sequence>MPRPETGIPCRPFGHHFSSCTLVGGPDNINSYSLEDNELWLRHFLGLIVQIGVAFYVFLRFWSNNALTFLAIPVFITGIFKYGKRTWVLWSASTQRFKDSLGSSSDLDPCTDFFGYELGYGTYKIIMKQGINPNQIILSLCKPNYR</sequence>
<evidence type="ECO:0000256" key="1">
    <source>
        <dbReference type="SAM" id="Phobius"/>
    </source>
</evidence>
<keyword evidence="1" id="KW-0812">Transmembrane</keyword>
<dbReference type="PANTHER" id="PTHR31325">
    <property type="entry name" value="OS01G0798800 PROTEIN-RELATED"/>
    <property type="match status" value="1"/>
</dbReference>
<feature type="domain" description="DUF4220" evidence="2">
    <location>
        <begin position="22"/>
        <end position="105"/>
    </location>
</feature>
<reference evidence="3 4" key="1">
    <citation type="submission" date="2021-02" db="EMBL/GenBank/DDBJ databases">
        <title>Plant Genome Project.</title>
        <authorList>
            <person name="Zhang R.-G."/>
        </authorList>
    </citation>
    <scope>NUCLEOTIDE SEQUENCE [LARGE SCALE GENOMIC DNA]</scope>
    <source>
        <tissue evidence="3">Leaves</tissue>
    </source>
</reference>
<name>A0ABQ8I3E1_9ROSI</name>
<comment type="caution">
    <text evidence="3">The sequence shown here is derived from an EMBL/GenBank/DDBJ whole genome shotgun (WGS) entry which is preliminary data.</text>
</comment>
<dbReference type="InterPro" id="IPR025315">
    <property type="entry name" value="DUF4220"/>
</dbReference>
<feature type="transmembrane region" description="Helical" evidence="1">
    <location>
        <begin position="66"/>
        <end position="83"/>
    </location>
</feature>
<organism evidence="3 4">
    <name type="scientific">Xanthoceras sorbifolium</name>
    <dbReference type="NCBI Taxonomy" id="99658"/>
    <lineage>
        <taxon>Eukaryota</taxon>
        <taxon>Viridiplantae</taxon>
        <taxon>Streptophyta</taxon>
        <taxon>Embryophyta</taxon>
        <taxon>Tracheophyta</taxon>
        <taxon>Spermatophyta</taxon>
        <taxon>Magnoliopsida</taxon>
        <taxon>eudicotyledons</taxon>
        <taxon>Gunneridae</taxon>
        <taxon>Pentapetalae</taxon>
        <taxon>rosids</taxon>
        <taxon>malvids</taxon>
        <taxon>Sapindales</taxon>
        <taxon>Sapindaceae</taxon>
        <taxon>Xanthoceroideae</taxon>
        <taxon>Xanthoceras</taxon>
    </lineage>
</organism>
<keyword evidence="4" id="KW-1185">Reference proteome</keyword>
<feature type="transmembrane region" description="Helical" evidence="1">
    <location>
        <begin position="40"/>
        <end position="59"/>
    </location>
</feature>
<keyword evidence="1" id="KW-0472">Membrane</keyword>
<keyword evidence="1" id="KW-1133">Transmembrane helix</keyword>
<evidence type="ECO:0000313" key="4">
    <source>
        <dbReference type="Proteomes" id="UP000827721"/>
    </source>
</evidence>
<evidence type="ECO:0000259" key="2">
    <source>
        <dbReference type="Pfam" id="PF13968"/>
    </source>
</evidence>
<proteinExistence type="predicted"/>
<accession>A0ABQ8I3E1</accession>
<dbReference type="Pfam" id="PF13968">
    <property type="entry name" value="DUF4220"/>
    <property type="match status" value="1"/>
</dbReference>
<evidence type="ECO:0000313" key="3">
    <source>
        <dbReference type="EMBL" id="KAH7571043.1"/>
    </source>
</evidence>
<protein>
    <recommendedName>
        <fullName evidence="2">DUF4220 domain-containing protein</fullName>
    </recommendedName>
</protein>
<gene>
    <name evidence="3" type="ORF">JRO89_XS05G0243600</name>
</gene>
<dbReference type="EMBL" id="JAFEMO010000005">
    <property type="protein sequence ID" value="KAH7571043.1"/>
    <property type="molecule type" value="Genomic_DNA"/>
</dbReference>